<keyword evidence="2" id="KW-1185">Reference proteome</keyword>
<sequence>MDPNGPPLLLSRVCRRWRRVAYSTSLLWTSLHISLPDQPQESGGALEHEQEEVTNAAMLPYTRKAASHQMALKAWLSRTGTFPLSISLHCPMFPLPADGASTCYQPYLSLLLPHLKHLHALEVTLRTFEISSFFAKVTAEEVPMLEAVRISFEDIQFPRHIHPQAWHGSGILQGRNLRSVHLTQFPFTISPFISQWPHLTSLEILSSRPYAHPGGVTIIAAYELLSQCSHLMHCSFEILDMSFFATPFRSIVLPSLQSLSILDRAPNLYVLWDALSAPALTDIRYHTEINFSHRNRPPLLQHISCSRSQLRRLAVDLTTLNLDFVKECFRMTPDLTHFVLESYPTPWTSPLNIVKQILPPPNYLKTIFELLVPNDIDGNCFWRNLSNIRISYTADLTERDLLRFIEGRLRRSALTDDMAILKNIQIDLPYVLSGDIQAKLLCYRDSEKVDGLNLVLNCPQAPNYAGHFERCPP</sequence>
<evidence type="ECO:0000313" key="1">
    <source>
        <dbReference type="EMBL" id="PPQ65811.1"/>
    </source>
</evidence>
<organism evidence="1 2">
    <name type="scientific">Gymnopilus dilepis</name>
    <dbReference type="NCBI Taxonomy" id="231916"/>
    <lineage>
        <taxon>Eukaryota</taxon>
        <taxon>Fungi</taxon>
        <taxon>Dikarya</taxon>
        <taxon>Basidiomycota</taxon>
        <taxon>Agaricomycotina</taxon>
        <taxon>Agaricomycetes</taxon>
        <taxon>Agaricomycetidae</taxon>
        <taxon>Agaricales</taxon>
        <taxon>Agaricineae</taxon>
        <taxon>Hymenogastraceae</taxon>
        <taxon>Gymnopilus</taxon>
    </lineage>
</organism>
<gene>
    <name evidence="1" type="ORF">CVT26_000396</name>
</gene>
<evidence type="ECO:0008006" key="3">
    <source>
        <dbReference type="Google" id="ProtNLM"/>
    </source>
</evidence>
<dbReference type="Proteomes" id="UP000284706">
    <property type="component" value="Unassembled WGS sequence"/>
</dbReference>
<dbReference type="InParanoid" id="A0A409VHU6"/>
<dbReference type="OrthoDB" id="3248197at2759"/>
<name>A0A409VHU6_9AGAR</name>
<evidence type="ECO:0000313" key="2">
    <source>
        <dbReference type="Proteomes" id="UP000284706"/>
    </source>
</evidence>
<comment type="caution">
    <text evidence="1">The sequence shown here is derived from an EMBL/GenBank/DDBJ whole genome shotgun (WGS) entry which is preliminary data.</text>
</comment>
<protein>
    <recommendedName>
        <fullName evidence="3">F-box domain-containing protein</fullName>
    </recommendedName>
</protein>
<proteinExistence type="predicted"/>
<dbReference type="STRING" id="231916.A0A409VHU6"/>
<reference evidence="1 2" key="1">
    <citation type="journal article" date="2018" name="Evol. Lett.">
        <title>Horizontal gene cluster transfer increased hallucinogenic mushroom diversity.</title>
        <authorList>
            <person name="Reynolds H.T."/>
            <person name="Vijayakumar V."/>
            <person name="Gluck-Thaler E."/>
            <person name="Korotkin H.B."/>
            <person name="Matheny P.B."/>
            <person name="Slot J.C."/>
        </authorList>
    </citation>
    <scope>NUCLEOTIDE SEQUENCE [LARGE SCALE GENOMIC DNA]</scope>
    <source>
        <strain evidence="1 2">SRW20</strain>
    </source>
</reference>
<accession>A0A409VHU6</accession>
<dbReference type="AlphaFoldDB" id="A0A409VHU6"/>
<dbReference type="EMBL" id="NHYE01005645">
    <property type="protein sequence ID" value="PPQ65811.1"/>
    <property type="molecule type" value="Genomic_DNA"/>
</dbReference>